<gene>
    <name evidence="2" type="ORF">FNV0213</name>
</gene>
<accession>Q7P3W8</accession>
<evidence type="ECO:0000313" key="3">
    <source>
        <dbReference type="Proteomes" id="UP000006454"/>
    </source>
</evidence>
<feature type="transmembrane region" description="Helical" evidence="1">
    <location>
        <begin position="331"/>
        <end position="348"/>
    </location>
</feature>
<feature type="transmembrane region" description="Helical" evidence="1">
    <location>
        <begin position="102"/>
        <end position="124"/>
    </location>
</feature>
<keyword evidence="1" id="KW-1133">Transmembrane helix</keyword>
<evidence type="ECO:0000313" key="2">
    <source>
        <dbReference type="EMBL" id="EAA23291.1"/>
    </source>
</evidence>
<dbReference type="AlphaFoldDB" id="Q7P3W8"/>
<comment type="caution">
    <text evidence="2">The sequence shown here is derived from an EMBL/GenBank/DDBJ whole genome shotgun (WGS) entry which is preliminary data.</text>
</comment>
<name>Q7P3W8_FUSVC</name>
<feature type="transmembrane region" description="Helical" evidence="1">
    <location>
        <begin position="235"/>
        <end position="257"/>
    </location>
</feature>
<feature type="transmembrane region" description="Helical" evidence="1">
    <location>
        <begin position="72"/>
        <end position="90"/>
    </location>
</feature>
<dbReference type="EMBL" id="AABF01000163">
    <property type="protein sequence ID" value="EAA23291.1"/>
    <property type="molecule type" value="Genomic_DNA"/>
</dbReference>
<sequence length="368" mass="43524">MFWSGIGGYFFQSSDHGARNAIYHDLLNFKWPVIYENGRYLNYYFGYWLIPAFITKVLKNLFLVDLWTLGEFVLYTYSVIYVFIIILQIIRRNIITKKNVYIALICLILFSGLDVCGLLIKLILKGEFHFINEIINWWNSNESIFNHIEWWSNRWQYSSNTTQLFWVFNQALPAWLSTLIILNKDNLKQDLYIGVLTLFLAPFPACGLILISIGKMLVNKNNLKKQIVSVISKENIISILFFIFISAFYLGNSRIKIGAEERLFSIIKFHSLELKDYILLFLHLLFEVLLFFPLIRNSKYRIQGYICLTYLLILPFINFRGSYDFQMRSSIPELFFIMLVLIDQLIDLKNYSKKVKKIIGIIFILRMQ</sequence>
<organism evidence="2 3">
    <name type="scientific">Fusobacterium vincentii ATCC 49256</name>
    <dbReference type="NCBI Taxonomy" id="209882"/>
    <lineage>
        <taxon>Bacteria</taxon>
        <taxon>Fusobacteriati</taxon>
        <taxon>Fusobacteriota</taxon>
        <taxon>Fusobacteriia</taxon>
        <taxon>Fusobacteriales</taxon>
        <taxon>Fusobacteriaceae</taxon>
        <taxon>Fusobacterium</taxon>
    </lineage>
</organism>
<feature type="transmembrane region" description="Helical" evidence="1">
    <location>
        <begin position="302"/>
        <end position="319"/>
    </location>
</feature>
<keyword evidence="1" id="KW-0472">Membrane</keyword>
<dbReference type="Proteomes" id="UP000006454">
    <property type="component" value="Unassembled WGS sequence"/>
</dbReference>
<feature type="transmembrane region" description="Helical" evidence="1">
    <location>
        <begin position="191"/>
        <end position="214"/>
    </location>
</feature>
<reference evidence="2 3" key="1">
    <citation type="journal article" date="2003" name="Genome Res.">
        <title>Genome analysis of F. nucleatum sub spp vincentii and its comparison with the genome of F. nucleatum ATCC 25586.</title>
        <authorList>
            <person name="Kapatral V."/>
            <person name="Ivanova N."/>
            <person name="Anderson I."/>
            <person name="Reznik G."/>
            <person name="Bhattacharyya A."/>
            <person name="Gardner W.L."/>
            <person name="Mikhailova N."/>
            <person name="Lapidus A."/>
            <person name="Larsen N."/>
            <person name="D'Souza M."/>
            <person name="Walunas T."/>
            <person name="Haselkorn R."/>
            <person name="Overbeek R."/>
            <person name="Kyrpides N."/>
        </authorList>
    </citation>
    <scope>NUCLEOTIDE SEQUENCE [LARGE SCALE GENOMIC DNA]</scope>
    <source>
        <strain evidence="2 3">ATCC 49256</strain>
    </source>
</reference>
<protein>
    <submittedName>
        <fullName evidence="2">Uncharacterized protein</fullName>
    </submittedName>
</protein>
<evidence type="ECO:0000256" key="1">
    <source>
        <dbReference type="SAM" id="Phobius"/>
    </source>
</evidence>
<proteinExistence type="predicted"/>
<feature type="transmembrane region" description="Helical" evidence="1">
    <location>
        <begin position="277"/>
        <end position="295"/>
    </location>
</feature>
<keyword evidence="1" id="KW-0812">Transmembrane</keyword>